<keyword evidence="11" id="KW-1185">Reference proteome</keyword>
<sequence>MATHEIDWNDKLRDVWYKSFYSLNVNIHKTITEQEKYRKYFVENDSSLTGNEKKFLFNELQRTYDTIRIDNDSEKKQQCNDCQNWHRATQYCEFCIRKYLENDFGNWTSGNGEIDKLIQECQQKTIAPDSVIEWIEYDQFENIELLTEGGCSTIYTATWKDGYYDKWNPERRTLERLGGEKIVLKRLNDSNNNNVRWFQEVTLSFTLDKTSTFLALCYGLSKDPRTQDFILVLWYYDNDLRHFLKENYDSLTLLQKYRIICKVATSLHKIHKQDTIHRDLHSGNILHHAPAFFWYISDLGFSGPVEISSNSFYGNLPYIAPEVICGEIYTPKSDIYSLGIIMWEVITGETPFGDYERNDEHENDDDYEHYLTLYIVKGFRPKIYEYIPNEYVTLMKQCWDANPDNRPDANRVCEKMKSLIKPFYDTQPKDLKSKIKKFFKLKLKKDKNNQEFKNTRVSKNTERKTYRTQNSKIHTFNIPIKPRNATDEEQQEFDSKQFDLEITDEIQQQYLKSIGVDNSKKSCEYEVPGPSNPGS</sequence>
<evidence type="ECO:0000256" key="3">
    <source>
        <dbReference type="ARBA" id="ARBA00022679"/>
    </source>
</evidence>
<dbReference type="EMBL" id="PQFF01000127">
    <property type="protein sequence ID" value="RHZ80444.1"/>
    <property type="molecule type" value="Genomic_DNA"/>
</dbReference>
<dbReference type="AlphaFoldDB" id="A0A397J5F5"/>
<dbReference type="InterPro" id="IPR001245">
    <property type="entry name" value="Ser-Thr/Tyr_kinase_cat_dom"/>
</dbReference>
<keyword evidence="4" id="KW-0547">Nucleotide-binding</keyword>
<dbReference type="Pfam" id="PF07714">
    <property type="entry name" value="PK_Tyr_Ser-Thr"/>
    <property type="match status" value="1"/>
</dbReference>
<dbReference type="GO" id="GO:0005524">
    <property type="term" value="F:ATP binding"/>
    <property type="evidence" value="ECO:0007669"/>
    <property type="project" value="UniProtKB-KW"/>
</dbReference>
<evidence type="ECO:0000256" key="7">
    <source>
        <dbReference type="ARBA" id="ARBA00047899"/>
    </source>
</evidence>
<evidence type="ECO:0000313" key="10">
    <source>
        <dbReference type="EMBL" id="RHZ80444.1"/>
    </source>
</evidence>
<evidence type="ECO:0000256" key="8">
    <source>
        <dbReference type="ARBA" id="ARBA00048679"/>
    </source>
</evidence>
<dbReference type="InterPro" id="IPR011009">
    <property type="entry name" value="Kinase-like_dom_sf"/>
</dbReference>
<comment type="catalytic activity">
    <reaction evidence="8">
        <text>L-seryl-[protein] + ATP = O-phospho-L-seryl-[protein] + ADP + H(+)</text>
        <dbReference type="Rhea" id="RHEA:17989"/>
        <dbReference type="Rhea" id="RHEA-COMP:9863"/>
        <dbReference type="Rhea" id="RHEA-COMP:11604"/>
        <dbReference type="ChEBI" id="CHEBI:15378"/>
        <dbReference type="ChEBI" id="CHEBI:29999"/>
        <dbReference type="ChEBI" id="CHEBI:30616"/>
        <dbReference type="ChEBI" id="CHEBI:83421"/>
        <dbReference type="ChEBI" id="CHEBI:456216"/>
        <dbReference type="EC" id="2.7.11.1"/>
    </reaction>
</comment>
<dbReference type="PANTHER" id="PTHR44329:SF285">
    <property type="entry name" value="V-MOS MOLONEY MURINE SARCOMA VIRAL ONCO HOMOLOG"/>
    <property type="match status" value="1"/>
</dbReference>
<dbReference type="InterPro" id="IPR000719">
    <property type="entry name" value="Prot_kinase_dom"/>
</dbReference>
<evidence type="ECO:0000256" key="1">
    <source>
        <dbReference type="ARBA" id="ARBA00012513"/>
    </source>
</evidence>
<keyword evidence="6" id="KW-0067">ATP-binding</keyword>
<dbReference type="PANTHER" id="PTHR44329">
    <property type="entry name" value="SERINE/THREONINE-PROTEIN KINASE TNNI3K-RELATED"/>
    <property type="match status" value="1"/>
</dbReference>
<accession>A0A397J5F5</accession>
<evidence type="ECO:0000256" key="4">
    <source>
        <dbReference type="ARBA" id="ARBA00022741"/>
    </source>
</evidence>
<keyword evidence="2" id="KW-0723">Serine/threonine-protein kinase</keyword>
<dbReference type="InterPro" id="IPR051681">
    <property type="entry name" value="Ser/Thr_Kinases-Pseudokinases"/>
</dbReference>
<organism evidence="10 11">
    <name type="scientific">Diversispora epigaea</name>
    <dbReference type="NCBI Taxonomy" id="1348612"/>
    <lineage>
        <taxon>Eukaryota</taxon>
        <taxon>Fungi</taxon>
        <taxon>Fungi incertae sedis</taxon>
        <taxon>Mucoromycota</taxon>
        <taxon>Glomeromycotina</taxon>
        <taxon>Glomeromycetes</taxon>
        <taxon>Diversisporales</taxon>
        <taxon>Diversisporaceae</taxon>
        <taxon>Diversispora</taxon>
    </lineage>
</organism>
<keyword evidence="5" id="KW-0418">Kinase</keyword>
<evidence type="ECO:0000313" key="11">
    <source>
        <dbReference type="Proteomes" id="UP000266861"/>
    </source>
</evidence>
<dbReference type="SUPFAM" id="SSF56112">
    <property type="entry name" value="Protein kinase-like (PK-like)"/>
    <property type="match status" value="1"/>
</dbReference>
<evidence type="ECO:0000256" key="5">
    <source>
        <dbReference type="ARBA" id="ARBA00022777"/>
    </source>
</evidence>
<evidence type="ECO:0000256" key="2">
    <source>
        <dbReference type="ARBA" id="ARBA00022527"/>
    </source>
</evidence>
<dbReference type="PROSITE" id="PS50011">
    <property type="entry name" value="PROTEIN_KINASE_DOM"/>
    <property type="match status" value="1"/>
</dbReference>
<gene>
    <name evidence="10" type="ORF">Glove_136g103</name>
</gene>
<comment type="caution">
    <text evidence="10">The sequence shown here is derived from an EMBL/GenBank/DDBJ whole genome shotgun (WGS) entry which is preliminary data.</text>
</comment>
<dbReference type="Gene3D" id="1.10.510.10">
    <property type="entry name" value="Transferase(Phosphotransferase) domain 1"/>
    <property type="match status" value="1"/>
</dbReference>
<dbReference type="GO" id="GO:0004674">
    <property type="term" value="F:protein serine/threonine kinase activity"/>
    <property type="evidence" value="ECO:0007669"/>
    <property type="project" value="UniProtKB-KW"/>
</dbReference>
<feature type="domain" description="Protein kinase" evidence="9">
    <location>
        <begin position="140"/>
        <end position="424"/>
    </location>
</feature>
<dbReference type="Proteomes" id="UP000266861">
    <property type="component" value="Unassembled WGS sequence"/>
</dbReference>
<dbReference type="EC" id="2.7.11.1" evidence="1"/>
<keyword evidence="3" id="KW-0808">Transferase</keyword>
<evidence type="ECO:0000256" key="6">
    <source>
        <dbReference type="ARBA" id="ARBA00022840"/>
    </source>
</evidence>
<reference evidence="10 11" key="1">
    <citation type="submission" date="2018-08" db="EMBL/GenBank/DDBJ databases">
        <title>Genome and evolution of the arbuscular mycorrhizal fungus Diversispora epigaea (formerly Glomus versiforme) and its bacterial endosymbionts.</title>
        <authorList>
            <person name="Sun X."/>
            <person name="Fei Z."/>
            <person name="Harrison M."/>
        </authorList>
    </citation>
    <scope>NUCLEOTIDE SEQUENCE [LARGE SCALE GENOMIC DNA]</scope>
    <source>
        <strain evidence="10 11">IT104</strain>
    </source>
</reference>
<comment type="catalytic activity">
    <reaction evidence="7">
        <text>L-threonyl-[protein] + ATP = O-phospho-L-threonyl-[protein] + ADP + H(+)</text>
        <dbReference type="Rhea" id="RHEA:46608"/>
        <dbReference type="Rhea" id="RHEA-COMP:11060"/>
        <dbReference type="Rhea" id="RHEA-COMP:11605"/>
        <dbReference type="ChEBI" id="CHEBI:15378"/>
        <dbReference type="ChEBI" id="CHEBI:30013"/>
        <dbReference type="ChEBI" id="CHEBI:30616"/>
        <dbReference type="ChEBI" id="CHEBI:61977"/>
        <dbReference type="ChEBI" id="CHEBI:456216"/>
        <dbReference type="EC" id="2.7.11.1"/>
    </reaction>
</comment>
<proteinExistence type="predicted"/>
<evidence type="ECO:0000259" key="9">
    <source>
        <dbReference type="PROSITE" id="PS50011"/>
    </source>
</evidence>
<protein>
    <recommendedName>
        <fullName evidence="1">non-specific serine/threonine protein kinase</fullName>
        <ecNumber evidence="1">2.7.11.1</ecNumber>
    </recommendedName>
</protein>
<name>A0A397J5F5_9GLOM</name>